<evidence type="ECO:0000259" key="3">
    <source>
        <dbReference type="Pfam" id="PF17517"/>
    </source>
</evidence>
<evidence type="ECO:0000313" key="5">
    <source>
        <dbReference type="RefSeq" id="XP_055873742.1"/>
    </source>
</evidence>
<keyword evidence="4" id="KW-1185">Reference proteome</keyword>
<feature type="domain" description="IgGFc-binding protein N-terminal" evidence="3">
    <location>
        <begin position="158"/>
        <end position="474"/>
    </location>
</feature>
<dbReference type="PANTHER" id="PTHR46534">
    <property type="entry name" value="IGGFC_BINDING DOMAIN-CONTAINING PROTEIN"/>
    <property type="match status" value="1"/>
</dbReference>
<dbReference type="PANTHER" id="PTHR46534:SF1">
    <property type="entry name" value="IGGFC-BINDING PROTEIN N-TERMINAL DOMAIN-CONTAINING PROTEIN"/>
    <property type="match status" value="1"/>
</dbReference>
<dbReference type="GeneID" id="106066623"/>
<dbReference type="OrthoDB" id="6046829at2759"/>
<dbReference type="Pfam" id="PF17517">
    <property type="entry name" value="IgGFc_binding"/>
    <property type="match status" value="1"/>
</dbReference>
<dbReference type="PROSITE" id="PS50092">
    <property type="entry name" value="TSP1"/>
    <property type="match status" value="1"/>
</dbReference>
<dbReference type="RefSeq" id="XP_055873742.1">
    <property type="nucleotide sequence ID" value="XM_056017767.1"/>
</dbReference>
<keyword evidence="2" id="KW-0732">Signal</keyword>
<keyword evidence="1" id="KW-0472">Membrane</keyword>
<dbReference type="Gene3D" id="2.170.300.10">
    <property type="entry name" value="Tie2 ligand-binding domain superfamily"/>
    <property type="match status" value="1"/>
</dbReference>
<dbReference type="InterPro" id="IPR000884">
    <property type="entry name" value="TSP1_rpt"/>
</dbReference>
<sequence>MTRSSLMLALVIMASVLITAGQQSTEEAGKGFKPGTHMGKMYYVIVPHVLQTFDPVRLKPSLDFIFFGNGDRIKIVLTLSKNTFNTTKPTYVRPQERVIIIDNSGYARVPITCTFNNTCVEMLKDQRVWSFRFVSDHPFGMYVHFLVSDLSAATLTPVPVESWGKKYFVVTLGSQHYIGILAGEVGVNVTLTFNFERDYEGIVHDGYTYRLNNELNVFVQKSEGYIISTCGKSDYIGHISGTSIEGKEPFGVVSGSCSSGTMATPCSGPGKESVGRKDMAAEMLIPSESFGRDFIVFQLEVRRSLGYYLITASKPDTVVRIIPVRHSYFLAPFTLQERETRQFTLNYAYISSDKGIQVSVIQPSACLAVRSNIQEMGDPSICIMVPMGLFYSSYVWMYEPALSNNSYAAIIVRLDYKDYIELDKTALSTAYTWENLTAKNNLIWTVAHLKVLNVRARIHTLTSSKSTFGCYFYGFTMDAGFMNPGGFFVSPINQMCQSDVTRTQFSDLIDNDCDGFVDEEILDGKDNDGDWLIDEDTNSFKITKDYGPWSEWVCGRDCFEGKMYRIRECKMDSPNVICKGESTQTRDAECYTDHMCPALCKDREWGLGCKFKCSNCETDCDKFTGVCERCLPGYQDKNNSCNRPCNVYTYGQDCSQDCKFKCDGDDCLERVFGTCPSQGATLGPTINPALRSDKGFGQWSEWACSKTCTEPKQARKRNCISEEPELECYGKREEWKSFNCYVNELCPGVCPKGEWGVDCVKKCGHCLDDCDKYQGSCSACQPGFMGRETGCMKACGGGTYGQDCSGNCKQKCGSDCVDRVTGECAMYGVFGDWQEWRCSNNCNDSQLVRERFCYSPYPDMPYAVCRGDSLDRRPGNCYVDKKCPIKCPLKKWGPGCKKGCDKCVGDCDKFNGTCKKCKPGFRFPQKGCIYPCEMDRYGEDCKLSCEEKCGSNCIETVKGQCKSQSNAKYAIFLILIPSPLAVFYLLHRKKD</sequence>
<dbReference type="AlphaFoldDB" id="A0A9W2ZFL0"/>
<accession>A0A9W2ZFL0</accession>
<proteinExistence type="predicted"/>
<gene>
    <name evidence="5" type="primary">LOC106066623</name>
</gene>
<dbReference type="Proteomes" id="UP001165740">
    <property type="component" value="Chromosome 18"/>
</dbReference>
<name>A0A9W2ZFL0_BIOGL</name>
<evidence type="ECO:0000313" key="4">
    <source>
        <dbReference type="Proteomes" id="UP001165740"/>
    </source>
</evidence>
<dbReference type="InterPro" id="IPR035234">
    <property type="entry name" value="IgGFc-bd_N"/>
</dbReference>
<evidence type="ECO:0000256" key="1">
    <source>
        <dbReference type="SAM" id="Phobius"/>
    </source>
</evidence>
<dbReference type="SMART" id="SM00209">
    <property type="entry name" value="TSP1"/>
    <property type="match status" value="3"/>
</dbReference>
<keyword evidence="1" id="KW-0812">Transmembrane</keyword>
<feature type="chain" id="PRO_5040938052" evidence="2">
    <location>
        <begin position="22"/>
        <end position="991"/>
    </location>
</feature>
<organism evidence="4 5">
    <name type="scientific">Biomphalaria glabrata</name>
    <name type="common">Bloodfluke planorb</name>
    <name type="synonym">Freshwater snail</name>
    <dbReference type="NCBI Taxonomy" id="6526"/>
    <lineage>
        <taxon>Eukaryota</taxon>
        <taxon>Metazoa</taxon>
        <taxon>Spiralia</taxon>
        <taxon>Lophotrochozoa</taxon>
        <taxon>Mollusca</taxon>
        <taxon>Gastropoda</taxon>
        <taxon>Heterobranchia</taxon>
        <taxon>Euthyneura</taxon>
        <taxon>Panpulmonata</taxon>
        <taxon>Hygrophila</taxon>
        <taxon>Lymnaeoidea</taxon>
        <taxon>Planorbidae</taxon>
        <taxon>Biomphalaria</taxon>
    </lineage>
</organism>
<keyword evidence="1" id="KW-1133">Transmembrane helix</keyword>
<feature type="transmembrane region" description="Helical" evidence="1">
    <location>
        <begin position="969"/>
        <end position="986"/>
    </location>
</feature>
<protein>
    <submittedName>
        <fullName evidence="5">Uncharacterized protein LOC106066623</fullName>
    </submittedName>
</protein>
<feature type="signal peptide" evidence="2">
    <location>
        <begin position="1"/>
        <end position="21"/>
    </location>
</feature>
<evidence type="ECO:0000256" key="2">
    <source>
        <dbReference type="SAM" id="SignalP"/>
    </source>
</evidence>
<reference evidence="5" key="1">
    <citation type="submission" date="2025-08" db="UniProtKB">
        <authorList>
            <consortium name="RefSeq"/>
        </authorList>
    </citation>
    <scope>IDENTIFICATION</scope>
</reference>